<sequence length="61" mass="7057">MILRSCRPRTWCWGFITRLEKRLTVRAKACSSLTLLKFSVPGITKLLSFRRVVPFVLKSTS</sequence>
<gene>
    <name evidence="1" type="ORF">EVA_10134</name>
</gene>
<organism evidence="1">
    <name type="scientific">gut metagenome</name>
    <dbReference type="NCBI Taxonomy" id="749906"/>
    <lineage>
        <taxon>unclassified sequences</taxon>
        <taxon>metagenomes</taxon>
        <taxon>organismal metagenomes</taxon>
    </lineage>
</organism>
<proteinExistence type="predicted"/>
<accession>J9CNR7</accession>
<evidence type="ECO:0000313" key="1">
    <source>
        <dbReference type="EMBL" id="EJX01761.1"/>
    </source>
</evidence>
<reference evidence="1" key="1">
    <citation type="journal article" date="2012" name="PLoS ONE">
        <title>Gene sets for utilization of primary and secondary nutrition supplies in the distal gut of endangered iberian lynx.</title>
        <authorList>
            <person name="Alcaide M."/>
            <person name="Messina E."/>
            <person name="Richter M."/>
            <person name="Bargiela R."/>
            <person name="Peplies J."/>
            <person name="Huws S.A."/>
            <person name="Newbold C.J."/>
            <person name="Golyshin P.N."/>
            <person name="Simon M.A."/>
            <person name="Lopez G."/>
            <person name="Yakimov M.M."/>
            <person name="Ferrer M."/>
        </authorList>
    </citation>
    <scope>NUCLEOTIDE SEQUENCE</scope>
</reference>
<dbReference type="EMBL" id="AMCI01002830">
    <property type="protein sequence ID" value="EJX01761.1"/>
    <property type="molecule type" value="Genomic_DNA"/>
</dbReference>
<dbReference type="AlphaFoldDB" id="J9CNR7"/>
<name>J9CNR7_9ZZZZ</name>
<comment type="caution">
    <text evidence="1">The sequence shown here is derived from an EMBL/GenBank/DDBJ whole genome shotgun (WGS) entry which is preliminary data.</text>
</comment>
<protein>
    <submittedName>
        <fullName evidence="1">Uncharacterized protein</fullName>
    </submittedName>
</protein>